<dbReference type="GO" id="GO:0005524">
    <property type="term" value="F:ATP binding"/>
    <property type="evidence" value="ECO:0007669"/>
    <property type="project" value="UniProtKB-KW"/>
</dbReference>
<evidence type="ECO:0000256" key="2">
    <source>
        <dbReference type="ARBA" id="ARBA00022741"/>
    </source>
</evidence>
<dbReference type="Pfam" id="PF00004">
    <property type="entry name" value="AAA"/>
    <property type="match status" value="1"/>
</dbReference>
<name>A0ABT0SAU2_9SPHN</name>
<proteinExistence type="inferred from homology"/>
<evidence type="ECO:0000259" key="4">
    <source>
        <dbReference type="SMART" id="SM00382"/>
    </source>
</evidence>
<organism evidence="5 6">
    <name type="scientific">Sphingomonas brevis</name>
    <dbReference type="NCBI Taxonomy" id="2908206"/>
    <lineage>
        <taxon>Bacteria</taxon>
        <taxon>Pseudomonadati</taxon>
        <taxon>Pseudomonadota</taxon>
        <taxon>Alphaproteobacteria</taxon>
        <taxon>Sphingomonadales</taxon>
        <taxon>Sphingomonadaceae</taxon>
        <taxon>Sphingomonas</taxon>
    </lineage>
</organism>
<accession>A0ABT0SAU2</accession>
<dbReference type="RefSeq" id="WP_249915602.1">
    <property type="nucleotide sequence ID" value="NZ_JAMGBB010000001.1"/>
</dbReference>
<dbReference type="EMBL" id="JAMGBB010000001">
    <property type="protein sequence ID" value="MCL6741201.1"/>
    <property type="molecule type" value="Genomic_DNA"/>
</dbReference>
<gene>
    <name evidence="5" type="ORF">LZ518_08665</name>
</gene>
<dbReference type="CDD" id="cd19481">
    <property type="entry name" value="RecA-like_protease"/>
    <property type="match status" value="1"/>
</dbReference>
<dbReference type="InterPro" id="IPR003593">
    <property type="entry name" value="AAA+_ATPase"/>
</dbReference>
<dbReference type="InterPro" id="IPR050221">
    <property type="entry name" value="26S_Proteasome_ATPase"/>
</dbReference>
<dbReference type="InterPro" id="IPR003959">
    <property type="entry name" value="ATPase_AAA_core"/>
</dbReference>
<sequence length="270" mass="30021">MASLIDEQQLSTLGARRIAIDTDPDELILPEEAQRRLAWIAGWLCQPPFIFREWGLSRFVDGGFRALFRGPSGTGKTMAAVALAKQTGFELLRIDLAAIDSKYVADTEKNLQQLFRATEDSRTILLFDEADALLARRGEAKDAHDRYANLEITLLLQKLERFEGLAILATNHCPDLDQSALGRIDVIVDFPRPDEAAREALWRRLLGTVKLGQVDDVDFRSLAGGFDLTGAEILRAVRMAALLAAEDARDIDMGLLKCAAEERVRMQQPS</sequence>
<evidence type="ECO:0000256" key="3">
    <source>
        <dbReference type="ARBA" id="ARBA00022840"/>
    </source>
</evidence>
<evidence type="ECO:0000313" key="5">
    <source>
        <dbReference type="EMBL" id="MCL6741201.1"/>
    </source>
</evidence>
<keyword evidence="3 5" id="KW-0067">ATP-binding</keyword>
<evidence type="ECO:0000256" key="1">
    <source>
        <dbReference type="ARBA" id="ARBA00006914"/>
    </source>
</evidence>
<dbReference type="PANTHER" id="PTHR23073">
    <property type="entry name" value="26S PROTEASOME REGULATORY SUBUNIT"/>
    <property type="match status" value="1"/>
</dbReference>
<dbReference type="Gene3D" id="3.40.50.300">
    <property type="entry name" value="P-loop containing nucleotide triphosphate hydrolases"/>
    <property type="match status" value="1"/>
</dbReference>
<comment type="similarity">
    <text evidence="1">Belongs to the AAA ATPase family.</text>
</comment>
<dbReference type="SUPFAM" id="SSF52540">
    <property type="entry name" value="P-loop containing nucleoside triphosphate hydrolases"/>
    <property type="match status" value="1"/>
</dbReference>
<dbReference type="Proteomes" id="UP001165383">
    <property type="component" value="Unassembled WGS sequence"/>
</dbReference>
<keyword evidence="6" id="KW-1185">Reference proteome</keyword>
<comment type="caution">
    <text evidence="5">The sequence shown here is derived from an EMBL/GenBank/DDBJ whole genome shotgun (WGS) entry which is preliminary data.</text>
</comment>
<evidence type="ECO:0000313" key="6">
    <source>
        <dbReference type="Proteomes" id="UP001165383"/>
    </source>
</evidence>
<feature type="domain" description="AAA+ ATPase" evidence="4">
    <location>
        <begin position="62"/>
        <end position="194"/>
    </location>
</feature>
<reference evidence="5" key="1">
    <citation type="submission" date="2022-05" db="EMBL/GenBank/DDBJ databases">
        <authorList>
            <person name="Jo J.-H."/>
            <person name="Im W.-T."/>
        </authorList>
    </citation>
    <scope>NUCLEOTIDE SEQUENCE</scope>
    <source>
        <strain evidence="5">RB56-2</strain>
    </source>
</reference>
<dbReference type="InterPro" id="IPR027417">
    <property type="entry name" value="P-loop_NTPase"/>
</dbReference>
<keyword evidence="2" id="KW-0547">Nucleotide-binding</keyword>
<protein>
    <submittedName>
        <fullName evidence="5">ATP-binding protein</fullName>
    </submittedName>
</protein>
<dbReference type="SMART" id="SM00382">
    <property type="entry name" value="AAA"/>
    <property type="match status" value="1"/>
</dbReference>